<proteinExistence type="predicted"/>
<dbReference type="AlphaFoldDB" id="A0A0F9GDM3"/>
<dbReference type="Gene3D" id="2.120.10.30">
    <property type="entry name" value="TolB, C-terminal domain"/>
    <property type="match status" value="1"/>
</dbReference>
<gene>
    <name evidence="2" type="ORF">LCGC14_2197230</name>
</gene>
<dbReference type="Pfam" id="PF07995">
    <property type="entry name" value="GSDH"/>
    <property type="match status" value="1"/>
</dbReference>
<evidence type="ECO:0000259" key="1">
    <source>
        <dbReference type="Pfam" id="PF07995"/>
    </source>
</evidence>
<dbReference type="EMBL" id="LAZR01028878">
    <property type="protein sequence ID" value="KKL61247.1"/>
    <property type="molecule type" value="Genomic_DNA"/>
</dbReference>
<dbReference type="InterPro" id="IPR011042">
    <property type="entry name" value="6-blade_b-propeller_TolB-like"/>
</dbReference>
<reference evidence="2" key="1">
    <citation type="journal article" date="2015" name="Nature">
        <title>Complex archaea that bridge the gap between prokaryotes and eukaryotes.</title>
        <authorList>
            <person name="Spang A."/>
            <person name="Saw J.H."/>
            <person name="Jorgensen S.L."/>
            <person name="Zaremba-Niedzwiedzka K."/>
            <person name="Martijn J."/>
            <person name="Lind A.E."/>
            <person name="van Eijk R."/>
            <person name="Schleper C."/>
            <person name="Guy L."/>
            <person name="Ettema T.J."/>
        </authorList>
    </citation>
    <scope>NUCLEOTIDE SEQUENCE</scope>
</reference>
<name>A0A0F9GDM3_9ZZZZ</name>
<evidence type="ECO:0000313" key="2">
    <source>
        <dbReference type="EMBL" id="KKL61247.1"/>
    </source>
</evidence>
<dbReference type="SUPFAM" id="SSF50952">
    <property type="entry name" value="Soluble quinoprotein glucose dehydrogenase"/>
    <property type="match status" value="1"/>
</dbReference>
<feature type="non-terminal residue" evidence="2">
    <location>
        <position position="1"/>
    </location>
</feature>
<protein>
    <recommendedName>
        <fullName evidence="1">Glucose/Sorbosone dehydrogenase domain-containing protein</fullName>
    </recommendedName>
</protein>
<sequence>NYNGSILTEYTRKEGYEQPALYWKPSIAVCGIEFYQGEAFPKWNNKLLVTALKYEEVRLLDIEGDRVMHQELILKNFGRVRDAGMDPEGNIYVVVNKPDRIIKLFPIGER</sequence>
<dbReference type="InterPro" id="IPR011041">
    <property type="entry name" value="Quinoprot_gluc/sorb_DH_b-prop"/>
</dbReference>
<feature type="domain" description="Glucose/Sorbosone dehydrogenase" evidence="1">
    <location>
        <begin position="1"/>
        <end position="99"/>
    </location>
</feature>
<organism evidence="2">
    <name type="scientific">marine sediment metagenome</name>
    <dbReference type="NCBI Taxonomy" id="412755"/>
    <lineage>
        <taxon>unclassified sequences</taxon>
        <taxon>metagenomes</taxon>
        <taxon>ecological metagenomes</taxon>
    </lineage>
</organism>
<dbReference type="InterPro" id="IPR012938">
    <property type="entry name" value="Glc/Sorbosone_DH"/>
</dbReference>
<accession>A0A0F9GDM3</accession>
<comment type="caution">
    <text evidence="2">The sequence shown here is derived from an EMBL/GenBank/DDBJ whole genome shotgun (WGS) entry which is preliminary data.</text>
</comment>